<organism evidence="2 3">
    <name type="scientific">Synchytrium microbalum</name>
    <dbReference type="NCBI Taxonomy" id="1806994"/>
    <lineage>
        <taxon>Eukaryota</taxon>
        <taxon>Fungi</taxon>
        <taxon>Fungi incertae sedis</taxon>
        <taxon>Chytridiomycota</taxon>
        <taxon>Chytridiomycota incertae sedis</taxon>
        <taxon>Chytridiomycetes</taxon>
        <taxon>Synchytriales</taxon>
        <taxon>Synchytriaceae</taxon>
        <taxon>Synchytrium</taxon>
    </lineage>
</organism>
<dbReference type="OrthoDB" id="543156at2759"/>
<reference evidence="2 3" key="1">
    <citation type="journal article" date="2019" name="Sci. Rep.">
        <title>Comparative genomics of chytrid fungi reveal insights into the obligate biotrophic and pathogenic lifestyle of Synchytrium endobioticum.</title>
        <authorList>
            <person name="van de Vossenberg B.T.L.H."/>
            <person name="Warris S."/>
            <person name="Nguyen H.D.T."/>
            <person name="van Gent-Pelzer M.P.E."/>
            <person name="Joly D.L."/>
            <person name="van de Geest H.C."/>
            <person name="Bonants P.J.M."/>
            <person name="Smith D.S."/>
            <person name="Levesque C.A."/>
            <person name="van der Lee T.A.J."/>
        </authorList>
    </citation>
    <scope>NUCLEOTIDE SEQUENCE [LARGE SCALE GENOMIC DNA]</scope>
    <source>
        <strain evidence="2 3">JEL517</strain>
    </source>
</reference>
<evidence type="ECO:0000259" key="1">
    <source>
        <dbReference type="Pfam" id="PF01965"/>
    </source>
</evidence>
<dbReference type="Proteomes" id="UP000319731">
    <property type="component" value="Unassembled WGS sequence"/>
</dbReference>
<dbReference type="InterPro" id="IPR029062">
    <property type="entry name" value="Class_I_gatase-like"/>
</dbReference>
<dbReference type="SUPFAM" id="SSF52317">
    <property type="entry name" value="Class I glutamine amidotransferase-like"/>
    <property type="match status" value="2"/>
</dbReference>
<evidence type="ECO:0000313" key="3">
    <source>
        <dbReference type="Proteomes" id="UP000319731"/>
    </source>
</evidence>
<name>A0A507BJA8_9FUNG</name>
<dbReference type="AlphaFoldDB" id="A0A507BJA8"/>
<keyword evidence="3" id="KW-1185">Reference proteome</keyword>
<dbReference type="InterPro" id="IPR052158">
    <property type="entry name" value="INH-QAR"/>
</dbReference>
<gene>
    <name evidence="2" type="ORF">SmJEL517_g05784</name>
</gene>
<dbReference type="Pfam" id="PF01965">
    <property type="entry name" value="DJ-1_PfpI"/>
    <property type="match status" value="2"/>
</dbReference>
<comment type="caution">
    <text evidence="2">The sequence shown here is derived from an EMBL/GenBank/DDBJ whole genome shotgun (WGS) entry which is preliminary data.</text>
</comment>
<protein>
    <recommendedName>
        <fullName evidence="1">DJ-1/PfpI domain-containing protein</fullName>
    </recommendedName>
</protein>
<dbReference type="RefSeq" id="XP_031022305.1">
    <property type="nucleotide sequence ID" value="XM_031171710.1"/>
</dbReference>
<dbReference type="GeneID" id="42007007"/>
<proteinExistence type="predicted"/>
<accession>A0A507BJA8</accession>
<feature type="domain" description="DJ-1/PfpI" evidence="1">
    <location>
        <begin position="3"/>
        <end position="169"/>
    </location>
</feature>
<evidence type="ECO:0000313" key="2">
    <source>
        <dbReference type="EMBL" id="TPX30700.1"/>
    </source>
</evidence>
<dbReference type="CDD" id="cd03139">
    <property type="entry name" value="GATase1_PfpI_2"/>
    <property type="match status" value="2"/>
</dbReference>
<dbReference type="Gene3D" id="3.40.50.880">
    <property type="match status" value="2"/>
</dbReference>
<dbReference type="EMBL" id="QEAO01000059">
    <property type="protein sequence ID" value="TPX30700.1"/>
    <property type="molecule type" value="Genomic_DNA"/>
</dbReference>
<dbReference type="PANTHER" id="PTHR43130">
    <property type="entry name" value="ARAC-FAMILY TRANSCRIPTIONAL REGULATOR"/>
    <property type="match status" value="1"/>
</dbReference>
<dbReference type="PANTHER" id="PTHR43130:SF15">
    <property type="entry name" value="THIJ_PFPI FAMILY PROTEIN (AFU_ORTHOLOGUE AFUA_5G14240)"/>
    <property type="match status" value="1"/>
</dbReference>
<dbReference type="STRING" id="1806994.A0A507BJA8"/>
<dbReference type="InterPro" id="IPR002818">
    <property type="entry name" value="DJ-1/PfpI"/>
</dbReference>
<sequence length="507" mass="56140">MRTVGILLYDEFEALDAYGPYEFLSGNPFMKSHFKVVTITSDGKPVKIHVGQQVEAHYSFESCPHLDVLFIPGGNGCENVLKHQPTMDFVKTRSEKAEFVWTVCTGSWILAATGLLDGKRATSNKMVFAMAKGVRPQVNWIEKARWIEEGKYWTSSGVSAGMDMIFAAISKLVSPQAAKNVADAIEYAPHTDASWDPFSEMYKGTPAKLEVAKPPTKKTIGIFLYDIYEALDVYGPYELLGCPLLEPFFNIVTFSRDGKPVKIHVGQTAYVDYSLESCPPLNILFIPGGFGTIRVLYDFETLASLKAKAERAEMVWTVCTGSWILAQTGLLYGKRATSNKMLFSVTSAFKNIDWVAKARWVRDGKYWTSSGVSAGVHDIVKEELEKGYEAFLKGDVTYIMKNLASADIPVTVNTPGLSVSGQHKFTEYLAANQKALAGVSNMKIELMEVKFHPGNKAEAILHTNFTKGGKTYDDAKESQIWSYSDAGKLTAMVTEYHDVETAKMLLA</sequence>
<feature type="domain" description="DJ-1/PfpI" evidence="1">
    <location>
        <begin position="219"/>
        <end position="374"/>
    </location>
</feature>